<dbReference type="InParanoid" id="A0A0C3D416"/>
<name>A0A0C3D416_9AGAM</name>
<reference evidence="2 3" key="1">
    <citation type="submission" date="2014-04" db="EMBL/GenBank/DDBJ databases">
        <authorList>
            <consortium name="DOE Joint Genome Institute"/>
            <person name="Kuo A."/>
            <person name="Kohler A."/>
            <person name="Nagy L.G."/>
            <person name="Floudas D."/>
            <person name="Copeland A."/>
            <person name="Barry K.W."/>
            <person name="Cichocki N."/>
            <person name="Veneault-Fourrey C."/>
            <person name="LaButti K."/>
            <person name="Lindquist E.A."/>
            <person name="Lipzen A."/>
            <person name="Lundell T."/>
            <person name="Morin E."/>
            <person name="Murat C."/>
            <person name="Sun H."/>
            <person name="Tunlid A."/>
            <person name="Henrissat B."/>
            <person name="Grigoriev I.V."/>
            <person name="Hibbett D.S."/>
            <person name="Martin F."/>
            <person name="Nordberg H.P."/>
            <person name="Cantor M.N."/>
            <person name="Hua S.X."/>
        </authorList>
    </citation>
    <scope>NUCLEOTIDE SEQUENCE [LARGE SCALE GENOMIC DNA]</scope>
    <source>
        <strain evidence="2 3">Foug A</strain>
    </source>
</reference>
<accession>A0A0C3D416</accession>
<organism evidence="2 3">
    <name type="scientific">Scleroderma citrinum Foug A</name>
    <dbReference type="NCBI Taxonomy" id="1036808"/>
    <lineage>
        <taxon>Eukaryota</taxon>
        <taxon>Fungi</taxon>
        <taxon>Dikarya</taxon>
        <taxon>Basidiomycota</taxon>
        <taxon>Agaricomycotina</taxon>
        <taxon>Agaricomycetes</taxon>
        <taxon>Agaricomycetidae</taxon>
        <taxon>Boletales</taxon>
        <taxon>Sclerodermatineae</taxon>
        <taxon>Sclerodermataceae</taxon>
        <taxon>Scleroderma</taxon>
    </lineage>
</organism>
<feature type="region of interest" description="Disordered" evidence="1">
    <location>
        <begin position="50"/>
        <end position="164"/>
    </location>
</feature>
<reference evidence="3" key="2">
    <citation type="submission" date="2015-01" db="EMBL/GenBank/DDBJ databases">
        <title>Evolutionary Origins and Diversification of the Mycorrhizal Mutualists.</title>
        <authorList>
            <consortium name="DOE Joint Genome Institute"/>
            <consortium name="Mycorrhizal Genomics Consortium"/>
            <person name="Kohler A."/>
            <person name="Kuo A."/>
            <person name="Nagy L.G."/>
            <person name="Floudas D."/>
            <person name="Copeland A."/>
            <person name="Barry K.W."/>
            <person name="Cichocki N."/>
            <person name="Veneault-Fourrey C."/>
            <person name="LaButti K."/>
            <person name="Lindquist E.A."/>
            <person name="Lipzen A."/>
            <person name="Lundell T."/>
            <person name="Morin E."/>
            <person name="Murat C."/>
            <person name="Riley R."/>
            <person name="Ohm R."/>
            <person name="Sun H."/>
            <person name="Tunlid A."/>
            <person name="Henrissat B."/>
            <person name="Grigoriev I.V."/>
            <person name="Hibbett D.S."/>
            <person name="Martin F."/>
        </authorList>
    </citation>
    <scope>NUCLEOTIDE SEQUENCE [LARGE SCALE GENOMIC DNA]</scope>
    <source>
        <strain evidence="3">Foug A</strain>
    </source>
</reference>
<dbReference type="Proteomes" id="UP000053989">
    <property type="component" value="Unassembled WGS sequence"/>
</dbReference>
<dbReference type="STRING" id="1036808.A0A0C3D416"/>
<dbReference type="OrthoDB" id="2660310at2759"/>
<evidence type="ECO:0000313" key="2">
    <source>
        <dbReference type="EMBL" id="KIM55530.1"/>
    </source>
</evidence>
<evidence type="ECO:0000256" key="1">
    <source>
        <dbReference type="SAM" id="MobiDB-lite"/>
    </source>
</evidence>
<evidence type="ECO:0000313" key="3">
    <source>
        <dbReference type="Proteomes" id="UP000053989"/>
    </source>
</evidence>
<dbReference type="EMBL" id="KN822133">
    <property type="protein sequence ID" value="KIM55530.1"/>
    <property type="molecule type" value="Genomic_DNA"/>
</dbReference>
<feature type="compositionally biased region" description="Polar residues" evidence="1">
    <location>
        <begin position="87"/>
        <end position="102"/>
    </location>
</feature>
<feature type="compositionally biased region" description="Low complexity" evidence="1">
    <location>
        <begin position="130"/>
        <end position="143"/>
    </location>
</feature>
<feature type="compositionally biased region" description="Polar residues" evidence="1">
    <location>
        <begin position="50"/>
        <end position="60"/>
    </location>
</feature>
<dbReference type="AlphaFoldDB" id="A0A0C3D416"/>
<proteinExistence type="predicted"/>
<keyword evidence="3" id="KW-1185">Reference proteome</keyword>
<dbReference type="HOGENOM" id="CLU_1448522_0_0_1"/>
<sequence length="187" mass="20358">MKSQPVPPYCKGETPQILPLLSTQVEMLYQPVVCIPVTAEEEIVPSMCQPFTDTGLTTPRHSAPPAQRASTVPPRAVTPELLCPRAQTPQPLSSRAKTPQASSKEKAKSVSFPEDNTDSDDNRGYSPTPSDLSTLSELSITESVGKIPKPLGEVGRPGRGGYTLEDKLNWDVDELKWLKVNTTYLPS</sequence>
<gene>
    <name evidence="2" type="ORF">SCLCIDRAFT_134501</name>
</gene>
<protein>
    <submittedName>
        <fullName evidence="2">Uncharacterized protein</fullName>
    </submittedName>
</protein>